<dbReference type="InterPro" id="IPR006139">
    <property type="entry name" value="D-isomer_2_OHA_DH_cat_dom"/>
</dbReference>
<dbReference type="InterPro" id="IPR006140">
    <property type="entry name" value="D-isomer_DH_NAD-bd"/>
</dbReference>
<dbReference type="RefSeq" id="WP_193502862.1">
    <property type="nucleotide sequence ID" value="NZ_JADCKC010000003.1"/>
</dbReference>
<feature type="domain" description="D-isomer specific 2-hydroxyacid dehydrogenase catalytic" evidence="4">
    <location>
        <begin position="15"/>
        <end position="330"/>
    </location>
</feature>
<dbReference type="PANTHER" id="PTHR43026">
    <property type="entry name" value="2-HYDROXYACID DEHYDROGENASE HOMOLOG 1-RELATED"/>
    <property type="match status" value="1"/>
</dbReference>
<accession>A0ABR9R6C7</accession>
<dbReference type="InterPro" id="IPR036291">
    <property type="entry name" value="NAD(P)-bd_dom_sf"/>
</dbReference>
<proteinExistence type="inferred from homology"/>
<reference evidence="6 7" key="1">
    <citation type="submission" date="2020-10" db="EMBL/GenBank/DDBJ databases">
        <title>ChiBAC.</title>
        <authorList>
            <person name="Zenner C."/>
            <person name="Hitch T.C.A."/>
            <person name="Clavel T."/>
        </authorList>
    </citation>
    <scope>NUCLEOTIDE SEQUENCE [LARGE SCALE GENOMIC DNA]</scope>
    <source>
        <strain evidence="6 7">DSM 109015</strain>
    </source>
</reference>
<comment type="caution">
    <text evidence="6">The sequence shown here is derived from an EMBL/GenBank/DDBJ whole genome shotgun (WGS) entry which is preliminary data.</text>
</comment>
<evidence type="ECO:0000256" key="2">
    <source>
        <dbReference type="ARBA" id="ARBA00023027"/>
    </source>
</evidence>
<comment type="similarity">
    <text evidence="1 3">Belongs to the D-isomer specific 2-hydroxyacid dehydrogenase family.</text>
</comment>
<dbReference type="SUPFAM" id="SSF52283">
    <property type="entry name" value="Formate/glycerate dehydrogenase catalytic domain-like"/>
    <property type="match status" value="1"/>
</dbReference>
<protein>
    <submittedName>
        <fullName evidence="6">2-hydroxyacid dehydrogenase</fullName>
    </submittedName>
</protein>
<organism evidence="6 7">
    <name type="scientific">Gemmiger gallinarum</name>
    <dbReference type="NCBI Taxonomy" id="2779354"/>
    <lineage>
        <taxon>Bacteria</taxon>
        <taxon>Bacillati</taxon>
        <taxon>Bacillota</taxon>
        <taxon>Clostridia</taxon>
        <taxon>Eubacteriales</taxon>
        <taxon>Gemmiger</taxon>
    </lineage>
</organism>
<sequence length="333" mass="36275">MKIVFFGTREYDHYYFDVLAADPDYGCEIKFLTANLDVDTAPLARGGDAVCAFVNSDCSAPVLEVLAQNGIRLLLMRCAGFNNVDLAAAKRLGITVLRVPGYSPEAVAEHAMALAQAANRRLCKAYVKVRNNNFALDGLLGYNLYGSSAGIIGTGRIGAAMARICHGYGMTVLAYDQYKNPSLEGIVRYVSLEELLRGSDLISLHCPLTAETHHLINRETIGMIRDSAILVNTSRGALIDTEALIEALRARKFAGVGLDVYEDEDGQVFEDFSDEVLQNEVVPVLLSFPNVVITSHQAFFTRTALQSIAIVTMENARAFARGEKLVNEVKADA</sequence>
<dbReference type="PROSITE" id="PS00065">
    <property type="entry name" value="D_2_HYDROXYACID_DH_1"/>
    <property type="match status" value="1"/>
</dbReference>
<dbReference type="SUPFAM" id="SSF51735">
    <property type="entry name" value="NAD(P)-binding Rossmann-fold domains"/>
    <property type="match status" value="1"/>
</dbReference>
<dbReference type="InterPro" id="IPR029752">
    <property type="entry name" value="D-isomer_DH_CS1"/>
</dbReference>
<dbReference type="EMBL" id="JADCKC010000003">
    <property type="protein sequence ID" value="MBE5038595.1"/>
    <property type="molecule type" value="Genomic_DNA"/>
</dbReference>
<dbReference type="PANTHER" id="PTHR43026:SF1">
    <property type="entry name" value="2-HYDROXYACID DEHYDROGENASE HOMOLOG 1-RELATED"/>
    <property type="match status" value="1"/>
</dbReference>
<dbReference type="Proteomes" id="UP000768567">
    <property type="component" value="Unassembled WGS sequence"/>
</dbReference>
<name>A0ABR9R6C7_9FIRM</name>
<dbReference type="Gene3D" id="3.40.50.720">
    <property type="entry name" value="NAD(P)-binding Rossmann-like Domain"/>
    <property type="match status" value="2"/>
</dbReference>
<dbReference type="InterPro" id="IPR058205">
    <property type="entry name" value="D-LDH-like"/>
</dbReference>
<dbReference type="Pfam" id="PF02826">
    <property type="entry name" value="2-Hacid_dh_C"/>
    <property type="match status" value="1"/>
</dbReference>
<feature type="domain" description="D-isomer specific 2-hydroxyacid dehydrogenase NAD-binding" evidence="5">
    <location>
        <begin position="113"/>
        <end position="298"/>
    </location>
</feature>
<evidence type="ECO:0000259" key="5">
    <source>
        <dbReference type="Pfam" id="PF02826"/>
    </source>
</evidence>
<keyword evidence="3" id="KW-0560">Oxidoreductase</keyword>
<evidence type="ECO:0000259" key="4">
    <source>
        <dbReference type="Pfam" id="PF00389"/>
    </source>
</evidence>
<evidence type="ECO:0000256" key="3">
    <source>
        <dbReference type="RuleBase" id="RU003719"/>
    </source>
</evidence>
<evidence type="ECO:0000313" key="7">
    <source>
        <dbReference type="Proteomes" id="UP000768567"/>
    </source>
</evidence>
<dbReference type="CDD" id="cd12183">
    <property type="entry name" value="LDH_like_2"/>
    <property type="match status" value="1"/>
</dbReference>
<keyword evidence="7" id="KW-1185">Reference proteome</keyword>
<dbReference type="Pfam" id="PF00389">
    <property type="entry name" value="2-Hacid_dh"/>
    <property type="match status" value="1"/>
</dbReference>
<gene>
    <name evidence="6" type="ORF">INF35_12425</name>
</gene>
<evidence type="ECO:0000256" key="1">
    <source>
        <dbReference type="ARBA" id="ARBA00005854"/>
    </source>
</evidence>
<evidence type="ECO:0000313" key="6">
    <source>
        <dbReference type="EMBL" id="MBE5038595.1"/>
    </source>
</evidence>
<keyword evidence="2" id="KW-0520">NAD</keyword>